<keyword evidence="6" id="KW-0695">RNA-directed DNA polymerase</keyword>
<keyword evidence="1" id="KW-0808">Transferase</keyword>
<dbReference type="Pfam" id="PF20049">
    <property type="entry name" value="DUF6451"/>
    <property type="match status" value="1"/>
</dbReference>
<reference evidence="10 11" key="1">
    <citation type="submission" date="2019-03" db="EMBL/GenBank/DDBJ databases">
        <title>An improved genome assembly of the fluke Schistosoma japonicum.</title>
        <authorList>
            <person name="Hu W."/>
            <person name="Luo F."/>
            <person name="Yin M."/>
            <person name="Mo X."/>
            <person name="Sun C."/>
            <person name="Wu Q."/>
            <person name="Zhu B."/>
            <person name="Xiang M."/>
            <person name="Wang J."/>
            <person name="Wang Y."/>
            <person name="Zhang T."/>
            <person name="Xu B."/>
            <person name="Zheng H."/>
            <person name="Feng Z."/>
        </authorList>
    </citation>
    <scope>NUCLEOTIDE SEQUENCE [LARGE SCALE GENOMIC DNA]</scope>
    <source>
        <strain evidence="10">HuSjv2</strain>
        <tissue evidence="10">Worms</tissue>
    </source>
</reference>
<dbReference type="InterPro" id="IPR021109">
    <property type="entry name" value="Peptidase_aspartic_dom_sf"/>
</dbReference>
<dbReference type="GO" id="GO:0003964">
    <property type="term" value="F:RNA-directed DNA polymerase activity"/>
    <property type="evidence" value="ECO:0007669"/>
    <property type="project" value="UniProtKB-KW"/>
</dbReference>
<name>A0A4Z2D152_SCHJA</name>
<evidence type="ECO:0000256" key="7">
    <source>
        <dbReference type="SAM" id="MobiDB-lite"/>
    </source>
</evidence>
<dbReference type="InterPro" id="IPR043502">
    <property type="entry name" value="DNA/RNA_pol_sf"/>
</dbReference>
<dbReference type="FunFam" id="3.10.20.370:FF:000001">
    <property type="entry name" value="Retrovirus-related Pol polyprotein from transposon 17.6-like protein"/>
    <property type="match status" value="1"/>
</dbReference>
<accession>A0A4Z2D152</accession>
<feature type="non-terminal residue" evidence="10">
    <location>
        <position position="1"/>
    </location>
</feature>
<evidence type="ECO:0000256" key="4">
    <source>
        <dbReference type="ARBA" id="ARBA00022759"/>
    </source>
</evidence>
<feature type="domain" description="DUF6451" evidence="9">
    <location>
        <begin position="512"/>
        <end position="543"/>
    </location>
</feature>
<keyword evidence="3" id="KW-0540">Nuclease</keyword>
<evidence type="ECO:0000259" key="9">
    <source>
        <dbReference type="Pfam" id="PF20049"/>
    </source>
</evidence>
<dbReference type="EMBL" id="SKCS01000366">
    <property type="protein sequence ID" value="TNN10213.1"/>
    <property type="molecule type" value="Genomic_DNA"/>
</dbReference>
<proteinExistence type="predicted"/>
<feature type="region of interest" description="Disordered" evidence="7">
    <location>
        <begin position="30"/>
        <end position="65"/>
    </location>
</feature>
<feature type="compositionally biased region" description="Polar residues" evidence="7">
    <location>
        <begin position="123"/>
        <end position="132"/>
    </location>
</feature>
<dbReference type="GO" id="GO:0004519">
    <property type="term" value="F:endonuclease activity"/>
    <property type="evidence" value="ECO:0007669"/>
    <property type="project" value="UniProtKB-KW"/>
</dbReference>
<evidence type="ECO:0000256" key="3">
    <source>
        <dbReference type="ARBA" id="ARBA00022722"/>
    </source>
</evidence>
<keyword evidence="5" id="KW-0378">Hydrolase</keyword>
<feature type="region of interest" description="Disordered" evidence="7">
    <location>
        <begin position="107"/>
        <end position="132"/>
    </location>
</feature>
<dbReference type="SUPFAM" id="SSF56672">
    <property type="entry name" value="DNA/RNA polymerases"/>
    <property type="match status" value="1"/>
</dbReference>
<protein>
    <submittedName>
        <fullName evidence="10">Retrovirus-related Pol polyprotein from transposon 17.6</fullName>
    </submittedName>
</protein>
<dbReference type="PANTHER" id="PTHR37984:SF5">
    <property type="entry name" value="PROTEIN NYNRIN-LIKE"/>
    <property type="match status" value="1"/>
</dbReference>
<gene>
    <name evidence="10" type="ORF">EWB00_005592</name>
</gene>
<organism evidence="10 11">
    <name type="scientific">Schistosoma japonicum</name>
    <name type="common">Blood fluke</name>
    <dbReference type="NCBI Taxonomy" id="6182"/>
    <lineage>
        <taxon>Eukaryota</taxon>
        <taxon>Metazoa</taxon>
        <taxon>Spiralia</taxon>
        <taxon>Lophotrochozoa</taxon>
        <taxon>Platyhelminthes</taxon>
        <taxon>Trematoda</taxon>
        <taxon>Digenea</taxon>
        <taxon>Strigeidida</taxon>
        <taxon>Schistosomatoidea</taxon>
        <taxon>Schistosomatidae</taxon>
        <taxon>Schistosoma</taxon>
    </lineage>
</organism>
<dbReference type="InterPro" id="IPR050951">
    <property type="entry name" value="Retrovirus_Pol_polyprotein"/>
</dbReference>
<dbReference type="AlphaFoldDB" id="A0A4Z2D152"/>
<feature type="non-terminal residue" evidence="10">
    <location>
        <position position="629"/>
    </location>
</feature>
<evidence type="ECO:0000256" key="6">
    <source>
        <dbReference type="ARBA" id="ARBA00022918"/>
    </source>
</evidence>
<evidence type="ECO:0000256" key="2">
    <source>
        <dbReference type="ARBA" id="ARBA00022695"/>
    </source>
</evidence>
<dbReference type="GO" id="GO:0016787">
    <property type="term" value="F:hydrolase activity"/>
    <property type="evidence" value="ECO:0007669"/>
    <property type="project" value="UniProtKB-KW"/>
</dbReference>
<comment type="caution">
    <text evidence="10">The sequence shown here is derived from an EMBL/GenBank/DDBJ whole genome shotgun (WGS) entry which is preliminary data.</text>
</comment>
<feature type="domain" description="Reverse transcriptase RNase H-like" evidence="8">
    <location>
        <begin position="193"/>
        <end position="302"/>
    </location>
</feature>
<keyword evidence="11" id="KW-1185">Reference proteome</keyword>
<dbReference type="STRING" id="6182.A0A4Z2D152"/>
<sequence length="629" mass="72012">LDQDPKLTLNDIANEYQRLINIQRDTTMIQSGGKDNSEVHAVRQSSGNATSMAASSSSHSSSALSSKTRPPSACWHCGAWHFIRFCPYKHHRCRNCKSVGHKDGYCKRQKLQQPPRRSRNNRKPFSQPSTNSLSLLASCQASTPGERKFLTLNINAYPFRLQVDTASDITIISKKAWIRMSIISSRLLLTHYDPSMPIIVAADASSSGLGAVISHQFPDSSEKAIMHASRTLTPAERKYSQIEKEALALVFAVRRFHKFLYGRRFTLLTDHKPLLTIFGSKSGIPAHSANRLQRWALILLGYDFDIQYRHTQEFGQADALSILISEHATVDDDTIIASLSTEDYAASYLTNAVRALPVSVSDIQIASRNDAMIRRAMKYGDMKQLYQRRDSLCVVDDCLMFGERVVVPKSLQPRMLQQFHSGHPGTRRMNPWMKARVVERRGQVMYEVDVKGERWTRHRNQLRKRAAADLEKTEQKPVNIRSRRQSLRQRRQTVKLQVNPRNTRIDKARAGFLQLKNIWDSKQLSINLKIKHLNSNVKTVLLYAAETWRTTLNILGRVQVFINNYCMTKQALTWNLVGQRKRGRPRTPVSRLEEDIKRDEHVDYLARVHVMININEDRILFSMNPLSLL</sequence>
<dbReference type="SUPFAM" id="SSF50630">
    <property type="entry name" value="Acid proteases"/>
    <property type="match status" value="1"/>
</dbReference>
<dbReference type="InterPro" id="IPR045609">
    <property type="entry name" value="DUF6451"/>
</dbReference>
<dbReference type="CDD" id="cd09274">
    <property type="entry name" value="RNase_HI_RT_Ty3"/>
    <property type="match status" value="1"/>
</dbReference>
<dbReference type="Proteomes" id="UP000311919">
    <property type="component" value="Unassembled WGS sequence"/>
</dbReference>
<dbReference type="Pfam" id="PF17917">
    <property type="entry name" value="RT_RNaseH"/>
    <property type="match status" value="1"/>
</dbReference>
<dbReference type="PANTHER" id="PTHR37984">
    <property type="entry name" value="PROTEIN CBG26694"/>
    <property type="match status" value="1"/>
</dbReference>
<evidence type="ECO:0000259" key="8">
    <source>
        <dbReference type="Pfam" id="PF17917"/>
    </source>
</evidence>
<dbReference type="InterPro" id="IPR041373">
    <property type="entry name" value="RT_RNaseH"/>
</dbReference>
<evidence type="ECO:0000256" key="1">
    <source>
        <dbReference type="ARBA" id="ARBA00022679"/>
    </source>
</evidence>
<evidence type="ECO:0000313" key="10">
    <source>
        <dbReference type="EMBL" id="TNN10213.1"/>
    </source>
</evidence>
<evidence type="ECO:0000256" key="5">
    <source>
        <dbReference type="ARBA" id="ARBA00022801"/>
    </source>
</evidence>
<evidence type="ECO:0000313" key="11">
    <source>
        <dbReference type="Proteomes" id="UP000311919"/>
    </source>
</evidence>
<keyword evidence="2" id="KW-0548">Nucleotidyltransferase</keyword>
<feature type="compositionally biased region" description="Low complexity" evidence="7">
    <location>
        <begin position="45"/>
        <end position="65"/>
    </location>
</feature>
<keyword evidence="4" id="KW-0255">Endonuclease</keyword>
<dbReference type="OrthoDB" id="10063139at2759"/>